<comment type="caution">
    <text evidence="9">The sequence shown here is derived from an EMBL/GenBank/DDBJ whole genome shotgun (WGS) entry which is preliminary data.</text>
</comment>
<name>A0A371PF40_9ACTN</name>
<comment type="catalytic activity">
    <reaction evidence="7">
        <text>a 1,2-diacyl-sn-glycero-3-phosphocholine + H2O = phosphocholine + a 1,2-diacyl-sn-glycerol + H(+)</text>
        <dbReference type="Rhea" id="RHEA:10604"/>
        <dbReference type="ChEBI" id="CHEBI:15377"/>
        <dbReference type="ChEBI" id="CHEBI:15378"/>
        <dbReference type="ChEBI" id="CHEBI:17815"/>
        <dbReference type="ChEBI" id="CHEBI:57643"/>
        <dbReference type="ChEBI" id="CHEBI:295975"/>
        <dbReference type="EC" id="3.1.4.3"/>
    </reaction>
    <physiologicalReaction direction="left-to-right" evidence="7">
        <dbReference type="Rhea" id="RHEA:10605"/>
    </physiologicalReaction>
</comment>
<dbReference type="Gene3D" id="3.40.720.10">
    <property type="entry name" value="Alkaline Phosphatase, subunit A"/>
    <property type="match status" value="2"/>
</dbReference>
<dbReference type="PANTHER" id="PTHR31956:SF1">
    <property type="entry name" value="NON-SPECIFIC PHOSPHOLIPASE C1"/>
    <property type="match status" value="1"/>
</dbReference>
<keyword evidence="6" id="KW-0843">Virulence</keyword>
<dbReference type="OrthoDB" id="4181857at2"/>
<dbReference type="EMBL" id="QUBR01000001">
    <property type="protein sequence ID" value="REK74020.1"/>
    <property type="molecule type" value="Genomic_DNA"/>
</dbReference>
<gene>
    <name evidence="9" type="ORF">DX116_04860</name>
</gene>
<proteinExistence type="inferred from homology"/>
<sequence>MSDTSNAQTGNSQPDAHVSRRTVIMGAAAVAGMAGMSGLLPKNLMAAAEAAEPASFDLSQIKHVVYVMQENRSFDHYFGTFPGVRGFDDPTAMTLANGNSVFQQPDPSNPLGYLEPFHMDTANTAAAAVPSLSHDWRDQHASWNKGAMDGWLHTHVAADGALKGSYTMGYMKQRDIPFHWALAEKFTLLDNYHCSVMGPTYPNRAVWMSGTNDPQGTKGGPILETVKPNALQWTSAAEVLHDAGYTVKTYTSSGSYNYFTWWANLAVKGRVDDELYNRLMTNGSLFGNGTPNGAGDPLHPTAAHTPYLAFEEDCANGTLADVTWLFPDGPYASDEHPPNTPAAGAYFLASKLEALAANEELWSSTVFIINYDENDGFFDHVPPPIPDPDLHPEEYVSVPSPRGTPGGGLPAGAGFRVPCLIISPWTVGGHVYSQVADHTSPLQLIEAITAAGGLDLGTPTRSLAAKQPAVFSDITSWRRDTFDDLAGAFRNEALEAPTDEEFLAANREANYEAQLAASTLAMPKRPGASQTMPHQDPVATSADAAPASSARTPAAAPQEVHVPAPTVSTVHVTAAVLVGRHAVVTLQGGKPTSAVVVRNARGKVVAHGRVHTGGRLELKVPTARLSTGRHGFTVMYVDARGHHHTKNVKVRVTPRT</sequence>
<keyword evidence="4" id="KW-0134">Cell wall</keyword>
<keyword evidence="5" id="KW-0378">Hydrolase</keyword>
<evidence type="ECO:0000313" key="9">
    <source>
        <dbReference type="EMBL" id="REK74020.1"/>
    </source>
</evidence>
<comment type="subcellular location">
    <subcellularLocation>
        <location evidence="1">Secreted</location>
        <location evidence="1">Cell wall</location>
    </subcellularLocation>
</comment>
<comment type="similarity">
    <text evidence="2">Belongs to the bacterial phospholipase C family.</text>
</comment>
<feature type="region of interest" description="Disordered" evidence="8">
    <location>
        <begin position="523"/>
        <end position="558"/>
    </location>
</feature>
<dbReference type="EC" id="3.1.4.3" evidence="3"/>
<dbReference type="InterPro" id="IPR006311">
    <property type="entry name" value="TAT_signal"/>
</dbReference>
<dbReference type="InterPro" id="IPR007312">
    <property type="entry name" value="Phosphoesterase"/>
</dbReference>
<dbReference type="Proteomes" id="UP000265581">
    <property type="component" value="Unassembled WGS sequence"/>
</dbReference>
<feature type="compositionally biased region" description="Low complexity" evidence="8">
    <location>
        <begin position="539"/>
        <end position="557"/>
    </location>
</feature>
<evidence type="ECO:0000256" key="3">
    <source>
        <dbReference type="ARBA" id="ARBA00012018"/>
    </source>
</evidence>
<dbReference type="GO" id="GO:0034480">
    <property type="term" value="F:phosphatidylcholine phospholipase C activity"/>
    <property type="evidence" value="ECO:0007669"/>
    <property type="project" value="UniProtKB-EC"/>
</dbReference>
<evidence type="ECO:0000256" key="7">
    <source>
        <dbReference type="ARBA" id="ARBA00048421"/>
    </source>
</evidence>
<evidence type="ECO:0000256" key="2">
    <source>
        <dbReference type="ARBA" id="ARBA00009717"/>
    </source>
</evidence>
<dbReference type="RefSeq" id="WP_119704130.1">
    <property type="nucleotide sequence ID" value="NZ_JBHSOI010000001.1"/>
</dbReference>
<evidence type="ECO:0000256" key="8">
    <source>
        <dbReference type="SAM" id="MobiDB-lite"/>
    </source>
</evidence>
<accession>A0A371PF40</accession>
<dbReference type="PROSITE" id="PS51318">
    <property type="entry name" value="TAT"/>
    <property type="match status" value="1"/>
</dbReference>
<evidence type="ECO:0000256" key="6">
    <source>
        <dbReference type="ARBA" id="ARBA00023026"/>
    </source>
</evidence>
<evidence type="ECO:0000256" key="4">
    <source>
        <dbReference type="ARBA" id="ARBA00022512"/>
    </source>
</evidence>
<evidence type="ECO:0000256" key="5">
    <source>
        <dbReference type="ARBA" id="ARBA00022801"/>
    </source>
</evidence>
<protein>
    <recommendedName>
        <fullName evidence="3">phospholipase C</fullName>
        <ecNumber evidence="3">3.1.4.3</ecNumber>
    </recommendedName>
</protein>
<dbReference type="Pfam" id="PF04185">
    <property type="entry name" value="Phosphoesterase"/>
    <property type="match status" value="1"/>
</dbReference>
<keyword evidence="10" id="KW-1185">Reference proteome</keyword>
<dbReference type="InterPro" id="IPR017850">
    <property type="entry name" value="Alkaline_phosphatase_core_sf"/>
</dbReference>
<reference evidence="9 10" key="1">
    <citation type="submission" date="2018-08" db="EMBL/GenBank/DDBJ databases">
        <title>Aeromicrobium sp. M2KJ-4, whole genome shotgun sequence.</title>
        <authorList>
            <person name="Tuo L."/>
        </authorList>
    </citation>
    <scope>NUCLEOTIDE SEQUENCE [LARGE SCALE GENOMIC DNA]</scope>
    <source>
        <strain evidence="9 10">M2KJ-4</strain>
    </source>
</reference>
<evidence type="ECO:0000313" key="10">
    <source>
        <dbReference type="Proteomes" id="UP000265581"/>
    </source>
</evidence>
<evidence type="ECO:0000256" key="1">
    <source>
        <dbReference type="ARBA" id="ARBA00004191"/>
    </source>
</evidence>
<keyword evidence="4" id="KW-0964">Secreted</keyword>
<dbReference type="AlphaFoldDB" id="A0A371PF40"/>
<dbReference type="PANTHER" id="PTHR31956">
    <property type="entry name" value="NON-SPECIFIC PHOSPHOLIPASE C4-RELATED"/>
    <property type="match status" value="1"/>
</dbReference>
<organism evidence="9 10">
    <name type="scientific">Aeromicrobium endophyticum</name>
    <dbReference type="NCBI Taxonomy" id="2292704"/>
    <lineage>
        <taxon>Bacteria</taxon>
        <taxon>Bacillati</taxon>
        <taxon>Actinomycetota</taxon>
        <taxon>Actinomycetes</taxon>
        <taxon>Propionibacteriales</taxon>
        <taxon>Nocardioidaceae</taxon>
        <taxon>Aeromicrobium</taxon>
    </lineage>
</organism>